<accession>A0ACC1X4B3</accession>
<proteinExistence type="predicted"/>
<sequence length="194" mass="21918">MHAPRKPHWDAALRVVKYIKGNPGLGLFFSSNSCLTLQAYCDANWGNCPMTRRSTTGYCVFLGDSLISWKAKKQKTVSRSSSEVEYRSMAAATCELTWLRFLLNDLQVSIRPAQLFCDNQAALYIAANPVYHERTKHIELDCHVIREKIQDGQIITKYLPSHMQIADVFTKALGANVFKKLIGKLNMLDIHAPT</sequence>
<evidence type="ECO:0000313" key="1">
    <source>
        <dbReference type="EMBL" id="KAJ4706296.1"/>
    </source>
</evidence>
<dbReference type="Proteomes" id="UP001164539">
    <property type="component" value="Chromosome 11"/>
</dbReference>
<keyword evidence="2" id="KW-1185">Reference proteome</keyword>
<reference evidence="1 2" key="1">
    <citation type="journal article" date="2023" name="Science">
        <title>Complex scaffold remodeling in plant triterpene biosynthesis.</title>
        <authorList>
            <person name="De La Pena R."/>
            <person name="Hodgson H."/>
            <person name="Liu J.C."/>
            <person name="Stephenson M.J."/>
            <person name="Martin A.C."/>
            <person name="Owen C."/>
            <person name="Harkess A."/>
            <person name="Leebens-Mack J."/>
            <person name="Jimenez L.E."/>
            <person name="Osbourn A."/>
            <person name="Sattely E.S."/>
        </authorList>
    </citation>
    <scope>NUCLEOTIDE SEQUENCE [LARGE SCALE GENOMIC DNA]</scope>
    <source>
        <strain evidence="2">cv. JPN11</strain>
        <tissue evidence="1">Leaf</tissue>
    </source>
</reference>
<protein>
    <submittedName>
        <fullName evidence="1">Retrovirus-related Pol polyprotein from transposon TNT 1-94</fullName>
    </submittedName>
</protein>
<dbReference type="EMBL" id="CM051404">
    <property type="protein sequence ID" value="KAJ4706296.1"/>
    <property type="molecule type" value="Genomic_DNA"/>
</dbReference>
<organism evidence="1 2">
    <name type="scientific">Melia azedarach</name>
    <name type="common">Chinaberry tree</name>
    <dbReference type="NCBI Taxonomy" id="155640"/>
    <lineage>
        <taxon>Eukaryota</taxon>
        <taxon>Viridiplantae</taxon>
        <taxon>Streptophyta</taxon>
        <taxon>Embryophyta</taxon>
        <taxon>Tracheophyta</taxon>
        <taxon>Spermatophyta</taxon>
        <taxon>Magnoliopsida</taxon>
        <taxon>eudicotyledons</taxon>
        <taxon>Gunneridae</taxon>
        <taxon>Pentapetalae</taxon>
        <taxon>rosids</taxon>
        <taxon>malvids</taxon>
        <taxon>Sapindales</taxon>
        <taxon>Meliaceae</taxon>
        <taxon>Melia</taxon>
    </lineage>
</organism>
<gene>
    <name evidence="1" type="ORF">OWV82_019966</name>
</gene>
<name>A0ACC1X4B3_MELAZ</name>
<comment type="caution">
    <text evidence="1">The sequence shown here is derived from an EMBL/GenBank/DDBJ whole genome shotgun (WGS) entry which is preliminary data.</text>
</comment>
<evidence type="ECO:0000313" key="2">
    <source>
        <dbReference type="Proteomes" id="UP001164539"/>
    </source>
</evidence>